<dbReference type="GO" id="GO:0019005">
    <property type="term" value="C:SCF ubiquitin ligase complex"/>
    <property type="evidence" value="ECO:0007669"/>
    <property type="project" value="TreeGrafter"/>
</dbReference>
<dbReference type="PANTHER" id="PTHR13318:SF178">
    <property type="entry name" value="OS02G0200900 PROTEIN"/>
    <property type="match status" value="1"/>
</dbReference>
<dbReference type="SMART" id="SM00256">
    <property type="entry name" value="FBOX"/>
    <property type="match status" value="1"/>
</dbReference>
<feature type="transmembrane region" description="Helical" evidence="6">
    <location>
        <begin position="782"/>
        <end position="807"/>
    </location>
</feature>
<dbReference type="GO" id="GO:0010105">
    <property type="term" value="P:negative regulation of ethylene-activated signaling pathway"/>
    <property type="evidence" value="ECO:0007669"/>
    <property type="project" value="UniProtKB-ARBA"/>
</dbReference>
<accession>A0A8X8W5A1</accession>
<dbReference type="EMBL" id="PNBA02000021">
    <property type="protein sequence ID" value="KAG6388084.1"/>
    <property type="molecule type" value="Genomic_DNA"/>
</dbReference>
<dbReference type="Gene3D" id="1.20.1280.50">
    <property type="match status" value="1"/>
</dbReference>
<proteinExistence type="predicted"/>
<dbReference type="SUPFAM" id="SSF81383">
    <property type="entry name" value="F-box domain"/>
    <property type="match status" value="1"/>
</dbReference>
<evidence type="ECO:0000256" key="4">
    <source>
        <dbReference type="ARBA" id="ARBA00022786"/>
    </source>
</evidence>
<evidence type="ECO:0000256" key="3">
    <source>
        <dbReference type="ARBA" id="ARBA00022745"/>
    </source>
</evidence>
<evidence type="ECO:0000259" key="8">
    <source>
        <dbReference type="SMART" id="SM00256"/>
    </source>
</evidence>
<dbReference type="Pfam" id="PF25372">
    <property type="entry name" value="DUF7885"/>
    <property type="match status" value="3"/>
</dbReference>
<feature type="domain" description="F-box" evidence="8">
    <location>
        <begin position="129"/>
        <end position="170"/>
    </location>
</feature>
<reference evidence="9" key="2">
    <citation type="submission" date="2020-08" db="EMBL/GenBank/DDBJ databases">
        <title>Plant Genome Project.</title>
        <authorList>
            <person name="Zhang R.-G."/>
        </authorList>
    </citation>
    <scope>NUCLEOTIDE SEQUENCE</scope>
    <source>
        <strain evidence="9">Huo1</strain>
        <tissue evidence="9">Leaf</tissue>
    </source>
</reference>
<dbReference type="PANTHER" id="PTHR13318">
    <property type="entry name" value="PARTNER OF PAIRED, ISOFORM B-RELATED"/>
    <property type="match status" value="1"/>
</dbReference>
<feature type="signal peptide" evidence="7">
    <location>
        <begin position="1"/>
        <end position="22"/>
    </location>
</feature>
<dbReference type="FunFam" id="3.80.10.10:FF:000451">
    <property type="entry name" value="EIN3-binding F-box protein 1"/>
    <property type="match status" value="1"/>
</dbReference>
<dbReference type="FunFam" id="3.80.10.10:FF:000595">
    <property type="entry name" value="EIN3-binding F-box protein 1"/>
    <property type="match status" value="1"/>
</dbReference>
<keyword evidence="7" id="KW-0732">Signal</keyword>
<dbReference type="InterPro" id="IPR057207">
    <property type="entry name" value="FBXL15_LRR"/>
</dbReference>
<keyword evidence="3" id="KW-0936">Ethylene signaling pathway</keyword>
<dbReference type="InterPro" id="IPR006553">
    <property type="entry name" value="Leu-rich_rpt_Cys-con_subtyp"/>
</dbReference>
<gene>
    <name evidence="9" type="ORF">SASPL_153281</name>
</gene>
<dbReference type="InterPro" id="IPR036047">
    <property type="entry name" value="F-box-like_dom_sf"/>
</dbReference>
<keyword evidence="6" id="KW-1133">Transmembrane helix</keyword>
<dbReference type="GO" id="GO:0005634">
    <property type="term" value="C:nucleus"/>
    <property type="evidence" value="ECO:0007669"/>
    <property type="project" value="UniProtKB-SubCell"/>
</dbReference>
<keyword evidence="6" id="KW-0472">Membrane</keyword>
<organism evidence="9">
    <name type="scientific">Salvia splendens</name>
    <name type="common">Scarlet sage</name>
    <dbReference type="NCBI Taxonomy" id="180675"/>
    <lineage>
        <taxon>Eukaryota</taxon>
        <taxon>Viridiplantae</taxon>
        <taxon>Streptophyta</taxon>
        <taxon>Embryophyta</taxon>
        <taxon>Tracheophyta</taxon>
        <taxon>Spermatophyta</taxon>
        <taxon>Magnoliopsida</taxon>
        <taxon>eudicotyledons</taxon>
        <taxon>Gunneridae</taxon>
        <taxon>Pentapetalae</taxon>
        <taxon>asterids</taxon>
        <taxon>lamiids</taxon>
        <taxon>Lamiales</taxon>
        <taxon>Lamiaceae</taxon>
        <taxon>Nepetoideae</taxon>
        <taxon>Mentheae</taxon>
        <taxon>Salviinae</taxon>
        <taxon>Salvia</taxon>
        <taxon>Salvia subgen. Calosphace</taxon>
        <taxon>core Calosphace</taxon>
    </lineage>
</organism>
<evidence type="ECO:0000256" key="5">
    <source>
        <dbReference type="ARBA" id="ARBA00023242"/>
    </source>
</evidence>
<keyword evidence="4" id="KW-0833">Ubl conjugation pathway</keyword>
<dbReference type="SUPFAM" id="SSF52047">
    <property type="entry name" value="RNI-like"/>
    <property type="match status" value="2"/>
</dbReference>
<dbReference type="Gene3D" id="3.80.10.10">
    <property type="entry name" value="Ribonuclease Inhibitor"/>
    <property type="match status" value="4"/>
</dbReference>
<evidence type="ECO:0000313" key="9">
    <source>
        <dbReference type="EMBL" id="KAG6388084.1"/>
    </source>
</evidence>
<dbReference type="SMART" id="SM00367">
    <property type="entry name" value="LRR_CC"/>
    <property type="match status" value="12"/>
</dbReference>
<sequence>MHSVLIGALLISFLLIDLIVSGLQFDLFGAFTTIPCRKSLISVNLVEVCDLIIDDDNLKLKMIFADLVPKICAFSGNNGFMFQNPKQSSPFLSLGGHVDVYFPPRKRSRVTAPFVVSEDPKEQPSIEVLPDECLFEIFRRLPRDEERSVCAFVSKRWLMLLSSICADEICSSVAQAVEAEIVSCCTKADESAKPKEKAESVDLNDEECVDVDRQGCLSRCLEGKKATDVRLAAISVGTARRGGLGKLSIRGNSCTRRLTDAGLKAVSRGCPSLRALSLWNVSSVGDEGLSAIATGCRSLEKIDLSHCPAITDKAMIAVSMNCPNLRSVTVESCAYIGDESLKALGRYCPNLESITLKNCALVGDQGIASLFSSAGHILTKANLQGLNITDVSLAVIGHYGSAMTDLSLVGLHNVNERGFWVMGKGQGLKKLRSLSIASCQGVTDAGLEAIGKGSPDLKVFSLRRSALVSDNGVVLFARAASSLESLKLDETHRITQCGVFGILASCGGKLKALALSNCLGLKDSNFGIPLNSLCTSLRSLAIHNCPGFGDSGLSMLGRLCTKLTHVELRGLEGVTDAGLLPLVQTPEAGLAKVNLSGCVNLTDNVVAKIASLHGETLEVLNLERCSGIRNVSLMSIATNCSVLRELDVSSCRVTDSGVALLARAEQLSLQVLSLAGCSLVSDKSLSSLKMLGATLVGLNIQLCHGISSATVTMLLEQLWRCRLFRVTEVPSVLWSLVVAENSDVWCWIFRTFLGFRPSSVLLGWKLAAVVPARVYRVLCRCLMLFLGCFVASVGLFSWALAVAAMWFSSLPS</sequence>
<keyword evidence="5" id="KW-0539">Nucleus</keyword>
<reference evidence="9" key="1">
    <citation type="submission" date="2018-01" db="EMBL/GenBank/DDBJ databases">
        <authorList>
            <person name="Mao J.F."/>
        </authorList>
    </citation>
    <scope>NUCLEOTIDE SEQUENCE</scope>
    <source>
        <strain evidence="9">Huo1</strain>
        <tissue evidence="9">Leaf</tissue>
    </source>
</reference>
<dbReference type="AlphaFoldDB" id="A0A8X8W5A1"/>
<dbReference type="InterPro" id="IPR032675">
    <property type="entry name" value="LRR_dom_sf"/>
</dbReference>
<comment type="subcellular location">
    <subcellularLocation>
        <location evidence="1">Nucleus</location>
    </subcellularLocation>
</comment>
<evidence type="ECO:0000256" key="1">
    <source>
        <dbReference type="ARBA" id="ARBA00004123"/>
    </source>
</evidence>
<protein>
    <recommendedName>
        <fullName evidence="8">F-box domain-containing protein</fullName>
    </recommendedName>
</protein>
<evidence type="ECO:0000256" key="7">
    <source>
        <dbReference type="SAM" id="SignalP"/>
    </source>
</evidence>
<dbReference type="CDD" id="cd22159">
    <property type="entry name" value="F-box_AtTIR1-like"/>
    <property type="match status" value="1"/>
</dbReference>
<comment type="pathway">
    <text evidence="2">Protein modification; protein ubiquitination.</text>
</comment>
<dbReference type="GO" id="GO:0009873">
    <property type="term" value="P:ethylene-activated signaling pathway"/>
    <property type="evidence" value="ECO:0007669"/>
    <property type="project" value="UniProtKB-KW"/>
</dbReference>
<name>A0A8X8W5A1_SALSN</name>
<evidence type="ECO:0000256" key="2">
    <source>
        <dbReference type="ARBA" id="ARBA00004906"/>
    </source>
</evidence>
<dbReference type="Proteomes" id="UP000298416">
    <property type="component" value="Unassembled WGS sequence"/>
</dbReference>
<keyword evidence="10" id="KW-1185">Reference proteome</keyword>
<evidence type="ECO:0000313" key="10">
    <source>
        <dbReference type="Proteomes" id="UP000298416"/>
    </source>
</evidence>
<dbReference type="InterPro" id="IPR001810">
    <property type="entry name" value="F-box_dom"/>
</dbReference>
<feature type="chain" id="PRO_5036490435" description="F-box domain-containing protein" evidence="7">
    <location>
        <begin position="23"/>
        <end position="812"/>
    </location>
</feature>
<evidence type="ECO:0000256" key="6">
    <source>
        <dbReference type="SAM" id="Phobius"/>
    </source>
</evidence>
<feature type="transmembrane region" description="Helical" evidence="6">
    <location>
        <begin position="690"/>
        <end position="715"/>
    </location>
</feature>
<dbReference type="FunFam" id="3.80.10.10:FF:000473">
    <property type="entry name" value="EIN3-binding F-box protein 1"/>
    <property type="match status" value="1"/>
</dbReference>
<comment type="caution">
    <text evidence="9">The sequence shown here is derived from an EMBL/GenBank/DDBJ whole genome shotgun (WGS) entry which is preliminary data.</text>
</comment>
<dbReference type="Pfam" id="PF00646">
    <property type="entry name" value="F-box"/>
    <property type="match status" value="1"/>
</dbReference>
<dbReference type="GO" id="GO:0031146">
    <property type="term" value="P:SCF-dependent proteasomal ubiquitin-dependent protein catabolic process"/>
    <property type="evidence" value="ECO:0007669"/>
    <property type="project" value="TreeGrafter"/>
</dbReference>
<keyword evidence="6" id="KW-0812">Transmembrane</keyword>